<reference evidence="2" key="2">
    <citation type="submission" date="2015-03" db="UniProtKB">
        <authorList>
            <consortium name="EnsemblPlants"/>
        </authorList>
    </citation>
    <scope>IDENTIFICATION</scope>
</reference>
<evidence type="ECO:0000256" key="1">
    <source>
        <dbReference type="SAM" id="MobiDB-lite"/>
    </source>
</evidence>
<protein>
    <submittedName>
        <fullName evidence="2">Uncharacterized protein</fullName>
    </submittedName>
</protein>
<dbReference type="EnsemblPlants" id="Bo4g098810.1">
    <property type="protein sequence ID" value="Bo4g098810.1"/>
    <property type="gene ID" value="Bo4g098810"/>
</dbReference>
<sequence>MDAFWPTKLGYRLPDFPPKLGAIDLHTKTFYTQDWSLTGLIEAFPNLFIAFWLLNMYPQPQEAKSESYKHRPSETKHNNKAQRRSQNKRSKNGNESHTVLSNEGIIQGTKLNEPYASTRKLKILSPEVLQENTGRSSWSGELPISMWELEETVTKAYKVILMSLTSTVVNDDTSVPPPFHTMKLAMINYQSLQMDAFWPAMLGYRLLSFSPKLGAIDLHTKTFCDVLLPRWYTRYQTLGKCVLIMEPKKPFMSI</sequence>
<evidence type="ECO:0000313" key="3">
    <source>
        <dbReference type="Proteomes" id="UP000032141"/>
    </source>
</evidence>
<proteinExistence type="predicted"/>
<feature type="compositionally biased region" description="Basic and acidic residues" evidence="1">
    <location>
        <begin position="64"/>
        <end position="77"/>
    </location>
</feature>
<dbReference type="HOGENOM" id="CLU_1095592_0_0_1"/>
<accession>A0A0D3BWA6</accession>
<feature type="region of interest" description="Disordered" evidence="1">
    <location>
        <begin position="64"/>
        <end position="103"/>
    </location>
</feature>
<reference evidence="2 3" key="1">
    <citation type="journal article" date="2014" name="Genome Biol.">
        <title>Transcriptome and methylome profiling reveals relics of genome dominance in the mesopolyploid Brassica oleracea.</title>
        <authorList>
            <person name="Parkin I.A."/>
            <person name="Koh C."/>
            <person name="Tang H."/>
            <person name="Robinson S.J."/>
            <person name="Kagale S."/>
            <person name="Clarke W.E."/>
            <person name="Town C.D."/>
            <person name="Nixon J."/>
            <person name="Krishnakumar V."/>
            <person name="Bidwell S.L."/>
            <person name="Denoeud F."/>
            <person name="Belcram H."/>
            <person name="Links M.G."/>
            <person name="Just J."/>
            <person name="Clarke C."/>
            <person name="Bender T."/>
            <person name="Huebert T."/>
            <person name="Mason A.S."/>
            <person name="Pires J.C."/>
            <person name="Barker G."/>
            <person name="Moore J."/>
            <person name="Walley P.G."/>
            <person name="Manoli S."/>
            <person name="Batley J."/>
            <person name="Edwards D."/>
            <person name="Nelson M.N."/>
            <person name="Wang X."/>
            <person name="Paterson A.H."/>
            <person name="King G."/>
            <person name="Bancroft I."/>
            <person name="Chalhoub B."/>
            <person name="Sharpe A.G."/>
        </authorList>
    </citation>
    <scope>NUCLEOTIDE SEQUENCE</scope>
    <source>
        <strain evidence="2 3">cv. TO1000</strain>
    </source>
</reference>
<dbReference type="Gramene" id="Bo4g098810.1">
    <property type="protein sequence ID" value="Bo4g098810.1"/>
    <property type="gene ID" value="Bo4g098810"/>
</dbReference>
<dbReference type="Proteomes" id="UP000032141">
    <property type="component" value="Chromosome C4"/>
</dbReference>
<name>A0A0D3BWA6_BRAOL</name>
<feature type="compositionally biased region" description="Basic residues" evidence="1">
    <location>
        <begin position="78"/>
        <end position="91"/>
    </location>
</feature>
<keyword evidence="3" id="KW-1185">Reference proteome</keyword>
<evidence type="ECO:0000313" key="2">
    <source>
        <dbReference type="EnsemblPlants" id="Bo4g098810.1"/>
    </source>
</evidence>
<organism evidence="2 3">
    <name type="scientific">Brassica oleracea var. oleracea</name>
    <dbReference type="NCBI Taxonomy" id="109376"/>
    <lineage>
        <taxon>Eukaryota</taxon>
        <taxon>Viridiplantae</taxon>
        <taxon>Streptophyta</taxon>
        <taxon>Embryophyta</taxon>
        <taxon>Tracheophyta</taxon>
        <taxon>Spermatophyta</taxon>
        <taxon>Magnoliopsida</taxon>
        <taxon>eudicotyledons</taxon>
        <taxon>Gunneridae</taxon>
        <taxon>Pentapetalae</taxon>
        <taxon>rosids</taxon>
        <taxon>malvids</taxon>
        <taxon>Brassicales</taxon>
        <taxon>Brassicaceae</taxon>
        <taxon>Brassiceae</taxon>
        <taxon>Brassica</taxon>
    </lineage>
</organism>
<dbReference type="AlphaFoldDB" id="A0A0D3BWA6"/>